<evidence type="ECO:0000313" key="3">
    <source>
        <dbReference type="Proteomes" id="UP000194664"/>
    </source>
</evidence>
<gene>
    <name evidence="2" type="ORF">BVC71_00485</name>
</gene>
<comment type="caution">
    <text evidence="2">The sequence shown here is derived from an EMBL/GenBank/DDBJ whole genome shotgun (WGS) entry which is preliminary data.</text>
</comment>
<protein>
    <submittedName>
        <fullName evidence="2">Uncharacterized protein</fullName>
    </submittedName>
</protein>
<reference evidence="2 3" key="1">
    <citation type="submission" date="2016-12" db="EMBL/GenBank/DDBJ databases">
        <title>The draft genome sequence of HSLHS2.</title>
        <authorList>
            <person name="Hu D."/>
            <person name="Wang L."/>
            <person name="Shao Z."/>
        </authorList>
    </citation>
    <scope>NUCLEOTIDE SEQUENCE [LARGE SCALE GENOMIC DNA]</scope>
    <source>
        <strain evidence="2">MCCC 1A06712</strain>
    </source>
</reference>
<sequence length="173" mass="18334">MKKALHLVVFSALALLGGAVSAIAHPIPETTIELTVENQSVRADVTIPLNEFALAFDLSTPVTDDTISAQSPQIAQYVAEHTHADGWSVAVSEIALSTGQTDEGSYAELVATMRLEPTAGDVTDFDLYYDAVLERVITHNILVSFGGSTDLIGVIYAEPKDGSVAPLHIDLNG</sequence>
<accession>A0A251WZW9</accession>
<evidence type="ECO:0000313" key="2">
    <source>
        <dbReference type="EMBL" id="OUD10029.1"/>
    </source>
</evidence>
<name>A0A251WZW9_9RHOB</name>
<evidence type="ECO:0000256" key="1">
    <source>
        <dbReference type="SAM" id="SignalP"/>
    </source>
</evidence>
<dbReference type="OrthoDB" id="9808870at2"/>
<keyword evidence="3" id="KW-1185">Reference proteome</keyword>
<dbReference type="EMBL" id="MSPP01000001">
    <property type="protein sequence ID" value="OUD10029.1"/>
    <property type="molecule type" value="Genomic_DNA"/>
</dbReference>
<dbReference type="RefSeq" id="WP_086449682.1">
    <property type="nucleotide sequence ID" value="NZ_MSPP01000001.1"/>
</dbReference>
<dbReference type="AlphaFoldDB" id="A0A251WZW9"/>
<dbReference type="Proteomes" id="UP000194664">
    <property type="component" value="Unassembled WGS sequence"/>
</dbReference>
<organism evidence="2 3">
    <name type="scientific">Marivivens niveibacter</name>
    <dbReference type="NCBI Taxonomy" id="1930667"/>
    <lineage>
        <taxon>Bacteria</taxon>
        <taxon>Pseudomonadati</taxon>
        <taxon>Pseudomonadota</taxon>
        <taxon>Alphaproteobacteria</taxon>
        <taxon>Rhodobacterales</taxon>
        <taxon>Paracoccaceae</taxon>
        <taxon>Marivivens group</taxon>
        <taxon>Marivivens</taxon>
    </lineage>
</organism>
<feature type="signal peptide" evidence="1">
    <location>
        <begin position="1"/>
        <end position="24"/>
    </location>
</feature>
<proteinExistence type="predicted"/>
<keyword evidence="1" id="KW-0732">Signal</keyword>
<feature type="chain" id="PRO_5012987738" evidence="1">
    <location>
        <begin position="25"/>
        <end position="173"/>
    </location>
</feature>